<proteinExistence type="predicted"/>
<keyword evidence="3" id="KW-1185">Reference proteome</keyword>
<evidence type="ECO:0000259" key="1">
    <source>
        <dbReference type="Pfam" id="PF12697"/>
    </source>
</evidence>
<gene>
    <name evidence="2" type="ORF">CUN59_00100</name>
</gene>
<feature type="domain" description="AB hydrolase-1" evidence="1">
    <location>
        <begin position="39"/>
        <end position="289"/>
    </location>
</feature>
<dbReference type="InterPro" id="IPR000073">
    <property type="entry name" value="AB_hydrolase_1"/>
</dbReference>
<dbReference type="EMBL" id="PGEM01000002">
    <property type="protein sequence ID" value="PPJ65277.1"/>
    <property type="molecule type" value="Genomic_DNA"/>
</dbReference>
<reference evidence="2 3" key="1">
    <citation type="submission" date="2018-02" db="EMBL/GenBank/DDBJ databases">
        <title>Discovery of a pederin family compound in a non-symbiotic bloom-forming cyanobacterium.</title>
        <authorList>
            <person name="Kust A."/>
            <person name="Mares J."/>
            <person name="Jokela J."/>
            <person name="Urajova P."/>
            <person name="Hajek J."/>
            <person name="Saurav K."/>
            <person name="Voracova K."/>
            <person name="Fewer D.P."/>
            <person name="Haapaniemi E."/>
            <person name="Permi P."/>
            <person name="Rehakova K."/>
            <person name="Sivonen K."/>
            <person name="Hrouzek P."/>
        </authorList>
    </citation>
    <scope>NUCLEOTIDE SEQUENCE [LARGE SCALE GENOMIC DNA]</scope>
    <source>
        <strain evidence="2 3">CHARLIE-1</strain>
    </source>
</reference>
<dbReference type="Pfam" id="PF12697">
    <property type="entry name" value="Abhydrolase_6"/>
    <property type="match status" value="1"/>
</dbReference>
<dbReference type="PANTHER" id="PTHR46438">
    <property type="entry name" value="ALPHA/BETA-HYDROLASES SUPERFAMILY PROTEIN"/>
    <property type="match status" value="1"/>
</dbReference>
<dbReference type="InterPro" id="IPR029058">
    <property type="entry name" value="AB_hydrolase_fold"/>
</dbReference>
<accession>A0A2S6CZY7</accession>
<dbReference type="OrthoDB" id="505456at2"/>
<evidence type="ECO:0000313" key="2">
    <source>
        <dbReference type="EMBL" id="PPJ65277.1"/>
    </source>
</evidence>
<comment type="caution">
    <text evidence="2">The sequence shown here is derived from an EMBL/GenBank/DDBJ whole genome shotgun (WGS) entry which is preliminary data.</text>
</comment>
<organism evidence="2 3">
    <name type="scientific">Cuspidothrix issatschenkoi CHARLIE-1</name>
    <dbReference type="NCBI Taxonomy" id="2052836"/>
    <lineage>
        <taxon>Bacteria</taxon>
        <taxon>Bacillati</taxon>
        <taxon>Cyanobacteriota</taxon>
        <taxon>Cyanophyceae</taxon>
        <taxon>Nostocales</taxon>
        <taxon>Aphanizomenonaceae</taxon>
        <taxon>Cuspidothrix</taxon>
    </lineage>
</organism>
<sequence>MQTSISPSTNPIPGQYWQWRGHNVHYVQAGEPHPQRPPLLLVHGFGASTDHWRKNITELSVYFQVFAIDLLGFGRSAKPNLQYSGDLWRDQLHDFISEVIGQKTILAGNSLGGYACLCVAAQRSESAAGVVLLNSAGPFSQPENQVPPTPNPIQKVLGNSVKWFFKQRFAQALLFQYTRQKWVIRRTLEKVYLDKSAVTDQLVAEIQNPAFDKGALDVFVSVFSTPQGEKVDILLKQLTCPLLLLWGEADPWMKARERSQKFHEYYPQLTEYFLTAGHCPHDEVPEQVNSYVRDWVMSLVTI</sequence>
<keyword evidence="2" id="KW-0378">Hydrolase</keyword>
<name>A0A2S6CZY7_9CYAN</name>
<dbReference type="Proteomes" id="UP000239589">
    <property type="component" value="Unassembled WGS sequence"/>
</dbReference>
<dbReference type="AlphaFoldDB" id="A0A2S6CZY7"/>
<protein>
    <submittedName>
        <fullName evidence="2">Alpha/beta hydrolase</fullName>
    </submittedName>
</protein>
<dbReference type="SUPFAM" id="SSF53474">
    <property type="entry name" value="alpha/beta-Hydrolases"/>
    <property type="match status" value="1"/>
</dbReference>
<dbReference type="GO" id="GO:0016787">
    <property type="term" value="F:hydrolase activity"/>
    <property type="evidence" value="ECO:0007669"/>
    <property type="project" value="UniProtKB-KW"/>
</dbReference>
<evidence type="ECO:0000313" key="3">
    <source>
        <dbReference type="Proteomes" id="UP000239589"/>
    </source>
</evidence>
<dbReference type="RefSeq" id="WP_104385926.1">
    <property type="nucleotide sequence ID" value="NZ_PGEM01000002.1"/>
</dbReference>
<dbReference type="PANTHER" id="PTHR46438:SF2">
    <property type="entry name" value="ALPHA_BETA-HYDROLASES SUPERFAMILY PROTEIN"/>
    <property type="match status" value="1"/>
</dbReference>
<dbReference type="Gene3D" id="3.40.50.1820">
    <property type="entry name" value="alpha/beta hydrolase"/>
    <property type="match status" value="1"/>
</dbReference>